<organism evidence="3 4">
    <name type="scientific">Natrialba aegyptia DSM 13077</name>
    <dbReference type="NCBI Taxonomy" id="1227491"/>
    <lineage>
        <taxon>Archaea</taxon>
        <taxon>Methanobacteriati</taxon>
        <taxon>Methanobacteriota</taxon>
        <taxon>Stenosarchaea group</taxon>
        <taxon>Halobacteria</taxon>
        <taxon>Halobacteriales</taxon>
        <taxon>Natrialbaceae</taxon>
        <taxon>Natrialba</taxon>
    </lineage>
</organism>
<dbReference type="Pfam" id="PF07690">
    <property type="entry name" value="MFS_1"/>
    <property type="match status" value="1"/>
</dbReference>
<feature type="domain" description="Major facilitator superfamily (MFS) profile" evidence="2">
    <location>
        <begin position="1"/>
        <end position="395"/>
    </location>
</feature>
<comment type="caution">
    <text evidence="3">The sequence shown here is derived from an EMBL/GenBank/DDBJ whole genome shotgun (WGS) entry which is preliminary data.</text>
</comment>
<dbReference type="InterPro" id="IPR020846">
    <property type="entry name" value="MFS_dom"/>
</dbReference>
<dbReference type="PROSITE" id="PS50850">
    <property type="entry name" value="MFS"/>
    <property type="match status" value="1"/>
</dbReference>
<evidence type="ECO:0000256" key="1">
    <source>
        <dbReference type="SAM" id="Phobius"/>
    </source>
</evidence>
<dbReference type="Gene3D" id="1.20.1250.20">
    <property type="entry name" value="MFS general substrate transporter like domains"/>
    <property type="match status" value="1"/>
</dbReference>
<dbReference type="OrthoDB" id="85689at2157"/>
<name>M0AKB5_9EURY</name>
<dbReference type="SUPFAM" id="SSF103473">
    <property type="entry name" value="MFS general substrate transporter"/>
    <property type="match status" value="1"/>
</dbReference>
<dbReference type="InterPro" id="IPR036259">
    <property type="entry name" value="MFS_trans_sf"/>
</dbReference>
<dbReference type="InterPro" id="IPR011701">
    <property type="entry name" value="MFS"/>
</dbReference>
<dbReference type="InterPro" id="IPR053160">
    <property type="entry name" value="MFS_DHA3_Transporter"/>
</dbReference>
<sequence length="428" mass="45864">MRLSQQPVKLYYCYKATKAVGFYRPILILYLLAQGLTYTQVALLEGLYALTTVLGEVPTGYLGDRLGRRNSLLVGTVLITVALIGIGLTGTFPVLIGFYIIWSMGYNFRSGSDDAWLYDTLAERSSSMAFTTVKGRGVAAGLFVGGLGSILGGYLGQIDLSLPFFVAAAVSALGLLALGPLPEPTRSSESQSLGAGDIFRVIGTSLSRPSLRWFIVYYFMLFVPIIEILILQVQPVTKTVLVNAGVASGTVKSLLGWLYAAFSLLAAIISYNTGVIKTRVGYRRWFFAVPLFIAGGLLSLAIIPLLALPVFVFARGIFDATHSLASGYVNNRIGSSARATIISSLALVSSLVSVPAQVASGRVADATSPLWVLVMSGGILAVGVVFLLIIGRPFLEMETEHESVEMTHEAYSDIQADDISESIDEVQD</sequence>
<feature type="transmembrane region" description="Helical" evidence="1">
    <location>
        <begin position="254"/>
        <end position="273"/>
    </location>
</feature>
<dbReference type="AlphaFoldDB" id="M0AKB5"/>
<feature type="transmembrane region" description="Helical" evidence="1">
    <location>
        <begin position="285"/>
        <end position="318"/>
    </location>
</feature>
<keyword evidence="1" id="KW-0472">Membrane</keyword>
<feature type="transmembrane region" description="Helical" evidence="1">
    <location>
        <begin position="137"/>
        <end position="156"/>
    </location>
</feature>
<keyword evidence="1" id="KW-0812">Transmembrane</keyword>
<dbReference type="PATRIC" id="fig|1227491.4.peg.4191"/>
<keyword evidence="1" id="KW-1133">Transmembrane helix</keyword>
<evidence type="ECO:0000259" key="2">
    <source>
        <dbReference type="PROSITE" id="PS50850"/>
    </source>
</evidence>
<proteinExistence type="predicted"/>
<feature type="transmembrane region" description="Helical" evidence="1">
    <location>
        <begin position="71"/>
        <end position="102"/>
    </location>
</feature>
<feature type="transmembrane region" description="Helical" evidence="1">
    <location>
        <begin position="215"/>
        <end position="234"/>
    </location>
</feature>
<dbReference type="Proteomes" id="UP000011591">
    <property type="component" value="Unassembled WGS sequence"/>
</dbReference>
<dbReference type="RefSeq" id="WP_006667547.1">
    <property type="nucleotide sequence ID" value="NZ_AOIP01000059.1"/>
</dbReference>
<feature type="transmembrane region" description="Helical" evidence="1">
    <location>
        <begin position="338"/>
        <end position="358"/>
    </location>
</feature>
<evidence type="ECO:0000313" key="3">
    <source>
        <dbReference type="EMBL" id="ELY98964.1"/>
    </source>
</evidence>
<reference evidence="3 4" key="1">
    <citation type="journal article" date="2014" name="PLoS Genet.">
        <title>Phylogenetically driven sequencing of extremely halophilic archaea reveals strategies for static and dynamic osmo-response.</title>
        <authorList>
            <person name="Becker E.A."/>
            <person name="Seitzer P.M."/>
            <person name="Tritt A."/>
            <person name="Larsen D."/>
            <person name="Krusor M."/>
            <person name="Yao A.I."/>
            <person name="Wu D."/>
            <person name="Madern D."/>
            <person name="Eisen J.A."/>
            <person name="Darling A.E."/>
            <person name="Facciotti M.T."/>
        </authorList>
    </citation>
    <scope>NUCLEOTIDE SEQUENCE [LARGE SCALE GENOMIC DNA]</scope>
    <source>
        <strain evidence="3 4">DSM 13077</strain>
    </source>
</reference>
<gene>
    <name evidence="3" type="ORF">C480_20849</name>
</gene>
<accession>M0AKB5</accession>
<keyword evidence="4" id="KW-1185">Reference proteome</keyword>
<feature type="transmembrane region" description="Helical" evidence="1">
    <location>
        <begin position="370"/>
        <end position="390"/>
    </location>
</feature>
<protein>
    <submittedName>
        <fullName evidence="3">Major facilitator superfamily MFS_1</fullName>
    </submittedName>
</protein>
<dbReference type="EMBL" id="AOIP01000059">
    <property type="protein sequence ID" value="ELY98964.1"/>
    <property type="molecule type" value="Genomic_DNA"/>
</dbReference>
<dbReference type="GO" id="GO:0022857">
    <property type="term" value="F:transmembrane transporter activity"/>
    <property type="evidence" value="ECO:0007669"/>
    <property type="project" value="InterPro"/>
</dbReference>
<dbReference type="PANTHER" id="PTHR23530">
    <property type="entry name" value="TRANSPORT PROTEIN-RELATED"/>
    <property type="match status" value="1"/>
</dbReference>
<dbReference type="PANTHER" id="PTHR23530:SF1">
    <property type="entry name" value="PERMEASE, MAJOR FACILITATOR SUPERFAMILY-RELATED"/>
    <property type="match status" value="1"/>
</dbReference>
<evidence type="ECO:0000313" key="4">
    <source>
        <dbReference type="Proteomes" id="UP000011591"/>
    </source>
</evidence>
<feature type="transmembrane region" description="Helical" evidence="1">
    <location>
        <begin position="27"/>
        <end position="51"/>
    </location>
</feature>